<dbReference type="EMBL" id="CP024767">
    <property type="protein sequence ID" value="QAY86813.1"/>
    <property type="molecule type" value="Genomic_DNA"/>
</dbReference>
<dbReference type="RefSeq" id="WP_208668843.1">
    <property type="nucleotide sequence ID" value="NZ_CP024767.1"/>
</dbReference>
<evidence type="ECO:0000256" key="4">
    <source>
        <dbReference type="ARBA" id="ARBA00050226"/>
    </source>
</evidence>
<evidence type="ECO:0000256" key="5">
    <source>
        <dbReference type="ARBA" id="ARBA00060518"/>
    </source>
</evidence>
<comment type="catalytic activity">
    <reaction evidence="4">
        <text>(2R,3S)-2,3-dihydroxy-2,3-dihydro-p-cumate + NAD(+) = 2,3-dihydroxy-p-cumate + NADH + H(+)</text>
        <dbReference type="Rhea" id="RHEA:23772"/>
        <dbReference type="ChEBI" id="CHEBI:15378"/>
        <dbReference type="ChEBI" id="CHEBI:36647"/>
        <dbReference type="ChEBI" id="CHEBI:57540"/>
        <dbReference type="ChEBI" id="CHEBI:57945"/>
        <dbReference type="ChEBI" id="CHEBI:58420"/>
        <dbReference type="EC" id="1.3.1.58"/>
    </reaction>
</comment>
<protein>
    <recommendedName>
        <fullName evidence="7">2,3-dihydroxy-2,3-dihydro-p-cumate dehydrogenase</fullName>
        <ecNumber evidence="6">1.3.1.58</ecNumber>
    </recommendedName>
    <alternativeName>
        <fullName evidence="3">Biphenyl-2,3-dihydro-2,3-diol dehydrogenase</fullName>
    </alternativeName>
</protein>
<sequence>MFKNWSGQVALVSGAGSEQGIGLAIARRLGDAGANLIITGSSARIHDRVAQLCAEGYEVEGRVADLTQPDQVVELVTWAESLWGRIDVLVNNAGMAIKGEAEVFSDVAHMSVDVWNTSIARNLTTAFLLTRAVLPGMQHRRYGRIVHISSTTGTRVSNPGEAAYAAAKAGIVGMNMSLALEVAPYGITVNSVAPGWIATQSSTAEELTAARYVPVGRAGRPEEVAAAVAFLASPESSYITGELLVVDGGNCLSENKSPR</sequence>
<dbReference type="PANTHER" id="PTHR42879">
    <property type="entry name" value="3-OXOACYL-(ACYL-CARRIER-PROTEIN) REDUCTASE"/>
    <property type="match status" value="1"/>
</dbReference>
<evidence type="ECO:0000259" key="8">
    <source>
        <dbReference type="SMART" id="SM00822"/>
    </source>
</evidence>
<gene>
    <name evidence="9" type="ORF">CUN61_23955</name>
</gene>
<dbReference type="PRINTS" id="PR00081">
    <property type="entry name" value="GDHRDH"/>
</dbReference>
<dbReference type="InterPro" id="IPR036291">
    <property type="entry name" value="NAD(P)-bd_dom_sf"/>
</dbReference>
<dbReference type="Pfam" id="PF13561">
    <property type="entry name" value="adh_short_C2"/>
    <property type="match status" value="1"/>
</dbReference>
<dbReference type="InterPro" id="IPR002347">
    <property type="entry name" value="SDR_fam"/>
</dbReference>
<feature type="domain" description="Ketoreductase" evidence="8">
    <location>
        <begin position="7"/>
        <end position="199"/>
    </location>
</feature>
<keyword evidence="10" id="KW-1185">Reference proteome</keyword>
<evidence type="ECO:0000313" key="9">
    <source>
        <dbReference type="EMBL" id="QAY86813.1"/>
    </source>
</evidence>
<evidence type="ECO:0000256" key="1">
    <source>
        <dbReference type="ARBA" id="ARBA00006484"/>
    </source>
</evidence>
<dbReference type="PRINTS" id="PR00080">
    <property type="entry name" value="SDRFAMILY"/>
</dbReference>
<evidence type="ECO:0000256" key="7">
    <source>
        <dbReference type="ARBA" id="ARBA00073443"/>
    </source>
</evidence>
<accession>A0A4P6G5I5</accession>
<dbReference type="AlphaFoldDB" id="A0A4P6G5I5"/>
<proteinExistence type="inferred from homology"/>
<evidence type="ECO:0000256" key="2">
    <source>
        <dbReference type="ARBA" id="ARBA00023002"/>
    </source>
</evidence>
<dbReference type="FunFam" id="3.40.50.720:FF:000173">
    <property type="entry name" value="3-oxoacyl-[acyl-carrier protein] reductase"/>
    <property type="match status" value="1"/>
</dbReference>
<comment type="similarity">
    <text evidence="1">Belongs to the short-chain dehydrogenases/reductases (SDR) family.</text>
</comment>
<reference evidence="9 10" key="1">
    <citation type="submission" date="2017-11" db="EMBL/GenBank/DDBJ databases">
        <title>Genome sequence of Pseudomonas arsenicoxydans ACM1.</title>
        <authorList>
            <person name="Nascimento F.X."/>
        </authorList>
    </citation>
    <scope>NUCLEOTIDE SEQUENCE [LARGE SCALE GENOMIC DNA]</scope>
    <source>
        <strain evidence="9 10">ACM1</strain>
    </source>
</reference>
<name>A0A4P6G5I5_9PSED</name>
<evidence type="ECO:0000256" key="3">
    <source>
        <dbReference type="ARBA" id="ARBA00042907"/>
    </source>
</evidence>
<dbReference type="EC" id="1.3.1.58" evidence="6"/>
<dbReference type="InterPro" id="IPR057326">
    <property type="entry name" value="KR_dom"/>
</dbReference>
<dbReference type="SMART" id="SM00822">
    <property type="entry name" value="PKS_KR"/>
    <property type="match status" value="1"/>
</dbReference>
<evidence type="ECO:0000313" key="10">
    <source>
        <dbReference type="Proteomes" id="UP000291121"/>
    </source>
</evidence>
<comment type="pathway">
    <text evidence="5">Aromatic compound metabolism; p-cumate degradation; acetaldehyde and pyruvate from p-cumate: step 2/7.</text>
</comment>
<keyword evidence="2" id="KW-0560">Oxidoreductase</keyword>
<organism evidence="9 10">
    <name type="scientific">Pseudomonas arsenicoxydans</name>
    <dbReference type="NCBI Taxonomy" id="702115"/>
    <lineage>
        <taxon>Bacteria</taxon>
        <taxon>Pseudomonadati</taxon>
        <taxon>Pseudomonadota</taxon>
        <taxon>Gammaproteobacteria</taxon>
        <taxon>Pseudomonadales</taxon>
        <taxon>Pseudomonadaceae</taxon>
        <taxon>Pseudomonas</taxon>
    </lineage>
</organism>
<dbReference type="Gene3D" id="3.40.50.720">
    <property type="entry name" value="NAD(P)-binding Rossmann-like Domain"/>
    <property type="match status" value="1"/>
</dbReference>
<dbReference type="Proteomes" id="UP000291121">
    <property type="component" value="Chromosome"/>
</dbReference>
<dbReference type="PANTHER" id="PTHR42879:SF2">
    <property type="entry name" value="3-OXOACYL-[ACYL-CARRIER-PROTEIN] REDUCTASE FABG"/>
    <property type="match status" value="1"/>
</dbReference>
<dbReference type="GO" id="GO:0018511">
    <property type="term" value="F:2,3-dihydroxy-2,3-dihydro-p-cumate dehydrogenase activity"/>
    <property type="evidence" value="ECO:0007669"/>
    <property type="project" value="UniProtKB-EC"/>
</dbReference>
<evidence type="ECO:0000256" key="6">
    <source>
        <dbReference type="ARBA" id="ARBA00066455"/>
    </source>
</evidence>
<dbReference type="SUPFAM" id="SSF51735">
    <property type="entry name" value="NAD(P)-binding Rossmann-fold domains"/>
    <property type="match status" value="1"/>
</dbReference>
<dbReference type="InterPro" id="IPR050259">
    <property type="entry name" value="SDR"/>
</dbReference>